<dbReference type="SUPFAM" id="SSF48403">
    <property type="entry name" value="Ankyrin repeat"/>
    <property type="match status" value="1"/>
</dbReference>
<dbReference type="InterPro" id="IPR002110">
    <property type="entry name" value="Ankyrin_rpt"/>
</dbReference>
<evidence type="ECO:0000256" key="3">
    <source>
        <dbReference type="PROSITE-ProRule" id="PRU00023"/>
    </source>
</evidence>
<dbReference type="PROSITE" id="PS50088">
    <property type="entry name" value="ANK_REPEAT"/>
    <property type="match status" value="1"/>
</dbReference>
<dbReference type="AlphaFoldDB" id="A0A4Y7T531"/>
<protein>
    <submittedName>
        <fullName evidence="4">Uncharacterized protein</fullName>
    </submittedName>
</protein>
<keyword evidence="1" id="KW-0677">Repeat</keyword>
<dbReference type="InterPro" id="IPR036770">
    <property type="entry name" value="Ankyrin_rpt-contain_sf"/>
</dbReference>
<dbReference type="EMBL" id="QPFP01000028">
    <property type="protein sequence ID" value="TEB29277.1"/>
    <property type="molecule type" value="Genomic_DNA"/>
</dbReference>
<feature type="repeat" description="ANK" evidence="3">
    <location>
        <begin position="57"/>
        <end position="89"/>
    </location>
</feature>
<dbReference type="Gene3D" id="1.25.40.20">
    <property type="entry name" value="Ankyrin repeat-containing domain"/>
    <property type="match status" value="1"/>
</dbReference>
<dbReference type="PROSITE" id="PS50297">
    <property type="entry name" value="ANK_REP_REGION"/>
    <property type="match status" value="1"/>
</dbReference>
<dbReference type="STRING" id="71717.A0A4Y7T531"/>
<comment type="caution">
    <text evidence="4">The sequence shown here is derived from an EMBL/GenBank/DDBJ whole genome shotgun (WGS) entry which is preliminary data.</text>
</comment>
<evidence type="ECO:0000313" key="5">
    <source>
        <dbReference type="Proteomes" id="UP000298030"/>
    </source>
</evidence>
<sequence>MVAPTPISQGANMGPLFEQHALEANSTSPHFSWTKELTLVSKIVKVLLERGVDPNSEGGSALYAVCIDGSLDIARLLLETGADPNLQGVLSGAALYAACAGKHSAIAQLLLEHRADPNIQGQGFQGFSRGLTVLQRVQGLMVEKTWDMNELDAIAALLRQYGAE</sequence>
<dbReference type="PANTHER" id="PTHR24189">
    <property type="entry name" value="MYOTROPHIN"/>
    <property type="match status" value="1"/>
</dbReference>
<evidence type="ECO:0000256" key="1">
    <source>
        <dbReference type="ARBA" id="ARBA00022737"/>
    </source>
</evidence>
<dbReference type="PANTHER" id="PTHR24189:SF50">
    <property type="entry name" value="ANKYRIN REPEAT AND SOCS BOX PROTEIN 2"/>
    <property type="match status" value="1"/>
</dbReference>
<dbReference type="InterPro" id="IPR050745">
    <property type="entry name" value="Multifunctional_regulatory"/>
</dbReference>
<reference evidence="4 5" key="1">
    <citation type="journal article" date="2019" name="Nat. Ecol. Evol.">
        <title>Megaphylogeny resolves global patterns of mushroom evolution.</title>
        <authorList>
            <person name="Varga T."/>
            <person name="Krizsan K."/>
            <person name="Foldi C."/>
            <person name="Dima B."/>
            <person name="Sanchez-Garcia M."/>
            <person name="Sanchez-Ramirez S."/>
            <person name="Szollosi G.J."/>
            <person name="Szarkandi J.G."/>
            <person name="Papp V."/>
            <person name="Albert L."/>
            <person name="Andreopoulos W."/>
            <person name="Angelini C."/>
            <person name="Antonin V."/>
            <person name="Barry K.W."/>
            <person name="Bougher N.L."/>
            <person name="Buchanan P."/>
            <person name="Buyck B."/>
            <person name="Bense V."/>
            <person name="Catcheside P."/>
            <person name="Chovatia M."/>
            <person name="Cooper J."/>
            <person name="Damon W."/>
            <person name="Desjardin D."/>
            <person name="Finy P."/>
            <person name="Geml J."/>
            <person name="Haridas S."/>
            <person name="Hughes K."/>
            <person name="Justo A."/>
            <person name="Karasinski D."/>
            <person name="Kautmanova I."/>
            <person name="Kiss B."/>
            <person name="Kocsube S."/>
            <person name="Kotiranta H."/>
            <person name="LaButti K.M."/>
            <person name="Lechner B.E."/>
            <person name="Liimatainen K."/>
            <person name="Lipzen A."/>
            <person name="Lukacs Z."/>
            <person name="Mihaltcheva S."/>
            <person name="Morgado L.N."/>
            <person name="Niskanen T."/>
            <person name="Noordeloos M.E."/>
            <person name="Ohm R.A."/>
            <person name="Ortiz-Santana B."/>
            <person name="Ovrebo C."/>
            <person name="Racz N."/>
            <person name="Riley R."/>
            <person name="Savchenko A."/>
            <person name="Shiryaev A."/>
            <person name="Soop K."/>
            <person name="Spirin V."/>
            <person name="Szebenyi C."/>
            <person name="Tomsovsky M."/>
            <person name="Tulloss R.E."/>
            <person name="Uehling J."/>
            <person name="Grigoriev I.V."/>
            <person name="Vagvolgyi C."/>
            <person name="Papp T."/>
            <person name="Martin F.M."/>
            <person name="Miettinen O."/>
            <person name="Hibbett D.S."/>
            <person name="Nagy L.G."/>
        </authorList>
    </citation>
    <scope>NUCLEOTIDE SEQUENCE [LARGE SCALE GENOMIC DNA]</scope>
    <source>
        <strain evidence="4 5">FP101781</strain>
    </source>
</reference>
<dbReference type="Proteomes" id="UP000298030">
    <property type="component" value="Unassembled WGS sequence"/>
</dbReference>
<accession>A0A4Y7T531</accession>
<proteinExistence type="predicted"/>
<dbReference type="OrthoDB" id="194358at2759"/>
<name>A0A4Y7T531_COPMI</name>
<keyword evidence="2 3" id="KW-0040">ANK repeat</keyword>
<evidence type="ECO:0000256" key="2">
    <source>
        <dbReference type="ARBA" id="ARBA00023043"/>
    </source>
</evidence>
<gene>
    <name evidence="4" type="ORF">FA13DRAFT_671153</name>
</gene>
<dbReference type="Pfam" id="PF12796">
    <property type="entry name" value="Ank_2"/>
    <property type="match status" value="1"/>
</dbReference>
<organism evidence="4 5">
    <name type="scientific">Coprinellus micaceus</name>
    <name type="common">Glistening ink-cap mushroom</name>
    <name type="synonym">Coprinus micaceus</name>
    <dbReference type="NCBI Taxonomy" id="71717"/>
    <lineage>
        <taxon>Eukaryota</taxon>
        <taxon>Fungi</taxon>
        <taxon>Dikarya</taxon>
        <taxon>Basidiomycota</taxon>
        <taxon>Agaricomycotina</taxon>
        <taxon>Agaricomycetes</taxon>
        <taxon>Agaricomycetidae</taxon>
        <taxon>Agaricales</taxon>
        <taxon>Agaricineae</taxon>
        <taxon>Psathyrellaceae</taxon>
        <taxon>Coprinellus</taxon>
    </lineage>
</organism>
<evidence type="ECO:0000313" key="4">
    <source>
        <dbReference type="EMBL" id="TEB29277.1"/>
    </source>
</evidence>
<dbReference type="SMART" id="SM00248">
    <property type="entry name" value="ANK"/>
    <property type="match status" value="2"/>
</dbReference>
<keyword evidence="5" id="KW-1185">Reference proteome</keyword>